<feature type="zinc finger region" description="C3H1-type" evidence="1">
    <location>
        <begin position="91"/>
        <end position="114"/>
    </location>
</feature>
<evidence type="ECO:0000313" key="5">
    <source>
        <dbReference type="EMBL" id="CAL1153125.1"/>
    </source>
</evidence>
<comment type="caution">
    <text evidence="4">The sequence shown here is derived from an EMBL/GenBank/DDBJ whole genome shotgun (WGS) entry which is preliminary data.</text>
</comment>
<dbReference type="EMBL" id="CAMXCT020002672">
    <property type="protein sequence ID" value="CAL1153125.1"/>
    <property type="molecule type" value="Genomic_DNA"/>
</dbReference>
<feature type="region of interest" description="Disordered" evidence="2">
    <location>
        <begin position="1"/>
        <end position="22"/>
    </location>
</feature>
<reference evidence="5" key="2">
    <citation type="submission" date="2024-04" db="EMBL/GenBank/DDBJ databases">
        <authorList>
            <person name="Chen Y."/>
            <person name="Shah S."/>
            <person name="Dougan E. K."/>
            <person name="Thang M."/>
            <person name="Chan C."/>
        </authorList>
    </citation>
    <scope>NUCLEOTIDE SEQUENCE [LARGE SCALE GENOMIC DNA]</scope>
</reference>
<dbReference type="PROSITE" id="PS50103">
    <property type="entry name" value="ZF_C3H1"/>
    <property type="match status" value="1"/>
</dbReference>
<feature type="compositionally biased region" description="Polar residues" evidence="2">
    <location>
        <begin position="13"/>
        <end position="22"/>
    </location>
</feature>
<feature type="domain" description="C3H1-type" evidence="3">
    <location>
        <begin position="91"/>
        <end position="114"/>
    </location>
</feature>
<dbReference type="AlphaFoldDB" id="A0A9P1CY19"/>
<sequence length="248" mass="28016">MSEASRSVVDPNGSESASPASTFTGWVLHVNESLWDLSSERESMQSSGQSGHSGSDEETEPVIQEDLPDPTPQEVADQDYHQDVQDHREFPCLFHSYLTRCAKGQFCNFSHSIHADQVRLPSTKTRRGTARKRIQRRLAKYFNAANLYEVHEHLQEEAQKEHYVRELISIWELISGRKAFDCDSDFPHRAHFFQSPRSLQSTVNCIAGVEASELSCEFNTLFYYVHGLQPSNLTAVVILSGLVVTPDT</sequence>
<dbReference type="EMBL" id="CAMXCT030002672">
    <property type="protein sequence ID" value="CAL4787062.1"/>
    <property type="molecule type" value="Genomic_DNA"/>
</dbReference>
<reference evidence="4" key="1">
    <citation type="submission" date="2022-10" db="EMBL/GenBank/DDBJ databases">
        <authorList>
            <person name="Chen Y."/>
            <person name="Dougan E. K."/>
            <person name="Chan C."/>
            <person name="Rhodes N."/>
            <person name="Thang M."/>
        </authorList>
    </citation>
    <scope>NUCLEOTIDE SEQUENCE</scope>
</reference>
<gene>
    <name evidence="4" type="ORF">C1SCF055_LOCUS25924</name>
</gene>
<keyword evidence="1" id="KW-0863">Zinc-finger</keyword>
<name>A0A9P1CY19_9DINO</name>
<dbReference type="InterPro" id="IPR000571">
    <property type="entry name" value="Znf_CCCH"/>
</dbReference>
<evidence type="ECO:0000313" key="4">
    <source>
        <dbReference type="EMBL" id="CAI3999750.1"/>
    </source>
</evidence>
<feature type="compositionally biased region" description="Low complexity" evidence="2">
    <location>
        <begin position="44"/>
        <end position="53"/>
    </location>
</feature>
<evidence type="ECO:0000259" key="3">
    <source>
        <dbReference type="PROSITE" id="PS50103"/>
    </source>
</evidence>
<dbReference type="EMBL" id="CAMXCT010002672">
    <property type="protein sequence ID" value="CAI3999750.1"/>
    <property type="molecule type" value="Genomic_DNA"/>
</dbReference>
<keyword evidence="1" id="KW-0479">Metal-binding</keyword>
<keyword evidence="1" id="KW-0862">Zinc</keyword>
<organism evidence="4">
    <name type="scientific">Cladocopium goreaui</name>
    <dbReference type="NCBI Taxonomy" id="2562237"/>
    <lineage>
        <taxon>Eukaryota</taxon>
        <taxon>Sar</taxon>
        <taxon>Alveolata</taxon>
        <taxon>Dinophyceae</taxon>
        <taxon>Suessiales</taxon>
        <taxon>Symbiodiniaceae</taxon>
        <taxon>Cladocopium</taxon>
    </lineage>
</organism>
<proteinExistence type="predicted"/>
<evidence type="ECO:0000256" key="1">
    <source>
        <dbReference type="PROSITE-ProRule" id="PRU00723"/>
    </source>
</evidence>
<evidence type="ECO:0000256" key="2">
    <source>
        <dbReference type="SAM" id="MobiDB-lite"/>
    </source>
</evidence>
<accession>A0A9P1CY19</accession>
<dbReference type="Proteomes" id="UP001152797">
    <property type="component" value="Unassembled WGS sequence"/>
</dbReference>
<feature type="region of interest" description="Disordered" evidence="2">
    <location>
        <begin position="37"/>
        <end position="81"/>
    </location>
</feature>
<evidence type="ECO:0000313" key="6">
    <source>
        <dbReference type="Proteomes" id="UP001152797"/>
    </source>
</evidence>
<keyword evidence="6" id="KW-1185">Reference proteome</keyword>
<protein>
    <recommendedName>
        <fullName evidence="3">C3H1-type domain-containing protein</fullName>
    </recommendedName>
</protein>
<feature type="non-terminal residue" evidence="4">
    <location>
        <position position="1"/>
    </location>
</feature>
<dbReference type="GO" id="GO:0008270">
    <property type="term" value="F:zinc ion binding"/>
    <property type="evidence" value="ECO:0007669"/>
    <property type="project" value="UniProtKB-KW"/>
</dbReference>